<dbReference type="Proteomes" id="UP001064048">
    <property type="component" value="Chromosome 9"/>
</dbReference>
<evidence type="ECO:0000313" key="2">
    <source>
        <dbReference type="Proteomes" id="UP001064048"/>
    </source>
</evidence>
<name>A0ACC0L1I9_CHOFU</name>
<protein>
    <submittedName>
        <fullName evidence="1">Uncharacterized protein</fullName>
    </submittedName>
</protein>
<proteinExistence type="predicted"/>
<gene>
    <name evidence="1" type="ORF">MSG28_005807</name>
</gene>
<dbReference type="EMBL" id="CM046109">
    <property type="protein sequence ID" value="KAI8442231.1"/>
    <property type="molecule type" value="Genomic_DNA"/>
</dbReference>
<evidence type="ECO:0000313" key="1">
    <source>
        <dbReference type="EMBL" id="KAI8442231.1"/>
    </source>
</evidence>
<comment type="caution">
    <text evidence="1">The sequence shown here is derived from an EMBL/GenBank/DDBJ whole genome shotgun (WGS) entry which is preliminary data.</text>
</comment>
<sequence length="443" mass="50066">MAATKRLQKELNDIRQSGLKSFRDIQVDESNILTWQGLIVPDNPPYNKGAFRIEINFPAEYPFKPPKISFKTKIYHPNIDEKGQVCLPIISAESWKPATKTDQVIQALVALVNDPEPEHPLRAELAEEFLKDKKKFTKNAEEFTKKHTSSGAAQEGVKTPHRIELCDHQPVRTTRNYRKRRIIAATPTKTENIEVKSESKIKKIGVKSKPLKNSNGFSNMTNGHSGRSRTARASARTTESHKLTEYFKEELKSPKTERPESPKEVEKTVKVESKITNGNSNHKLTEYFPVRRSVRKTSKCVMAEKMRDLERAVREQREDGLAVAYFEGKGRGVIATRAFGRGSFVVEYSGELVGLAEARERELLYSQDPAAGCYIIDATAESGRLGRLVNHSRNGNLHTKALWVDGPRLLLLAAHDIAPGEELTYDYGDRSKESLRHHPWLAL</sequence>
<organism evidence="1 2">
    <name type="scientific">Choristoneura fumiferana</name>
    <name type="common">Spruce budworm moth</name>
    <name type="synonym">Archips fumiferana</name>
    <dbReference type="NCBI Taxonomy" id="7141"/>
    <lineage>
        <taxon>Eukaryota</taxon>
        <taxon>Metazoa</taxon>
        <taxon>Ecdysozoa</taxon>
        <taxon>Arthropoda</taxon>
        <taxon>Hexapoda</taxon>
        <taxon>Insecta</taxon>
        <taxon>Pterygota</taxon>
        <taxon>Neoptera</taxon>
        <taxon>Endopterygota</taxon>
        <taxon>Lepidoptera</taxon>
        <taxon>Glossata</taxon>
        <taxon>Ditrysia</taxon>
        <taxon>Tortricoidea</taxon>
        <taxon>Tortricidae</taxon>
        <taxon>Tortricinae</taxon>
        <taxon>Choristoneura</taxon>
    </lineage>
</organism>
<accession>A0ACC0L1I9</accession>
<reference evidence="1 2" key="1">
    <citation type="journal article" date="2022" name="Genome Biol. Evol.">
        <title>The Spruce Budworm Genome: Reconstructing the Evolutionary History of Antifreeze Proteins.</title>
        <authorList>
            <person name="Beliveau C."/>
            <person name="Gagne P."/>
            <person name="Picq S."/>
            <person name="Vernygora O."/>
            <person name="Keeling C.I."/>
            <person name="Pinkney K."/>
            <person name="Doucet D."/>
            <person name="Wen F."/>
            <person name="Johnston J.S."/>
            <person name="Maaroufi H."/>
            <person name="Boyle B."/>
            <person name="Laroche J."/>
            <person name="Dewar K."/>
            <person name="Juretic N."/>
            <person name="Blackburn G."/>
            <person name="Nisole A."/>
            <person name="Brunet B."/>
            <person name="Brandao M."/>
            <person name="Lumley L."/>
            <person name="Duan J."/>
            <person name="Quan G."/>
            <person name="Lucarotti C.J."/>
            <person name="Roe A.D."/>
            <person name="Sperling F.A.H."/>
            <person name="Levesque R.C."/>
            <person name="Cusson M."/>
        </authorList>
    </citation>
    <scope>NUCLEOTIDE SEQUENCE [LARGE SCALE GENOMIC DNA]</scope>
    <source>
        <strain evidence="1">Glfc:IPQL:Cfum</strain>
    </source>
</reference>
<keyword evidence="2" id="KW-1185">Reference proteome</keyword>